<keyword evidence="1" id="KW-0812">Transmembrane</keyword>
<name>A0A5N6ME85_9MICC</name>
<proteinExistence type="predicted"/>
<reference evidence="2 3" key="1">
    <citation type="submission" date="2019-08" db="EMBL/GenBank/DDBJ databases">
        <title>Arthrobacter sp. nov., isolated from plateau pika and Tibetan wild ass.</title>
        <authorList>
            <person name="Ge Y."/>
        </authorList>
    </citation>
    <scope>NUCLEOTIDE SEQUENCE [LARGE SCALE GENOMIC DNA]</scope>
    <source>
        <strain evidence="2 3">785</strain>
    </source>
</reference>
<gene>
    <name evidence="2" type="ORF">GD627_14775</name>
</gene>
<dbReference type="AlphaFoldDB" id="A0A5N6ME85"/>
<protein>
    <submittedName>
        <fullName evidence="2">Uncharacterized protein</fullName>
    </submittedName>
</protein>
<dbReference type="RefSeq" id="WP_152273171.1">
    <property type="nucleotide sequence ID" value="NZ_VTFX01000006.1"/>
</dbReference>
<sequence length="98" mass="10221">MSRGAAKTALRRGTRFGVAAAVLLVLGPFINRNFGVADSLSSMPLSAVWETAPVAVLVTAAYLVLLLTSVLLCAVLVTVSLTTRSTSRWLGTHHQAGA</sequence>
<evidence type="ECO:0000256" key="1">
    <source>
        <dbReference type="SAM" id="Phobius"/>
    </source>
</evidence>
<keyword evidence="3" id="KW-1185">Reference proteome</keyword>
<evidence type="ECO:0000313" key="2">
    <source>
        <dbReference type="EMBL" id="KAD3455973.1"/>
    </source>
</evidence>
<dbReference type="EMBL" id="VTFX01000006">
    <property type="protein sequence ID" value="KAD3455973.1"/>
    <property type="molecule type" value="Genomic_DNA"/>
</dbReference>
<organism evidence="2 3">
    <name type="scientific">Arthrobacter yangruifuii</name>
    <dbReference type="NCBI Taxonomy" id="2606616"/>
    <lineage>
        <taxon>Bacteria</taxon>
        <taxon>Bacillati</taxon>
        <taxon>Actinomycetota</taxon>
        <taxon>Actinomycetes</taxon>
        <taxon>Micrococcales</taxon>
        <taxon>Micrococcaceae</taxon>
        <taxon>Arthrobacter</taxon>
    </lineage>
</organism>
<evidence type="ECO:0000313" key="3">
    <source>
        <dbReference type="Proteomes" id="UP000326852"/>
    </source>
</evidence>
<keyword evidence="1" id="KW-0472">Membrane</keyword>
<keyword evidence="1" id="KW-1133">Transmembrane helix</keyword>
<feature type="transmembrane region" description="Helical" evidence="1">
    <location>
        <begin position="51"/>
        <end position="79"/>
    </location>
</feature>
<feature type="transmembrane region" description="Helical" evidence="1">
    <location>
        <begin position="12"/>
        <end position="31"/>
    </location>
</feature>
<comment type="caution">
    <text evidence="2">The sequence shown here is derived from an EMBL/GenBank/DDBJ whole genome shotgun (WGS) entry which is preliminary data.</text>
</comment>
<accession>A0A5N6ME85</accession>
<dbReference type="Proteomes" id="UP000326852">
    <property type="component" value="Unassembled WGS sequence"/>
</dbReference>